<dbReference type="OrthoDB" id="10256463at2759"/>
<feature type="transmembrane region" description="Helical" evidence="1">
    <location>
        <begin position="140"/>
        <end position="163"/>
    </location>
</feature>
<evidence type="ECO:0000313" key="2">
    <source>
        <dbReference type="EMBL" id="ORY31311.1"/>
    </source>
</evidence>
<evidence type="ECO:0000256" key="1">
    <source>
        <dbReference type="SAM" id="Phobius"/>
    </source>
</evidence>
<accession>A0A1Y2B8X8</accession>
<dbReference type="STRING" id="71784.A0A1Y2B8X8"/>
<keyword evidence="1" id="KW-0472">Membrane</keyword>
<proteinExistence type="predicted"/>
<name>A0A1Y2B8X8_9TREE</name>
<organism evidence="2 3">
    <name type="scientific">Naematelia encephala</name>
    <dbReference type="NCBI Taxonomy" id="71784"/>
    <lineage>
        <taxon>Eukaryota</taxon>
        <taxon>Fungi</taxon>
        <taxon>Dikarya</taxon>
        <taxon>Basidiomycota</taxon>
        <taxon>Agaricomycotina</taxon>
        <taxon>Tremellomycetes</taxon>
        <taxon>Tremellales</taxon>
        <taxon>Naemateliaceae</taxon>
        <taxon>Naematelia</taxon>
    </lineage>
</organism>
<reference evidence="2 3" key="1">
    <citation type="submission" date="2016-07" db="EMBL/GenBank/DDBJ databases">
        <title>Pervasive Adenine N6-methylation of Active Genes in Fungi.</title>
        <authorList>
            <consortium name="DOE Joint Genome Institute"/>
            <person name="Mondo S.J."/>
            <person name="Dannebaum R.O."/>
            <person name="Kuo R.C."/>
            <person name="Labutti K."/>
            <person name="Haridas S."/>
            <person name="Kuo A."/>
            <person name="Salamov A."/>
            <person name="Ahrendt S.R."/>
            <person name="Lipzen A."/>
            <person name="Sullivan W."/>
            <person name="Andreopoulos W.B."/>
            <person name="Clum A."/>
            <person name="Lindquist E."/>
            <person name="Daum C."/>
            <person name="Ramamoorthy G.K."/>
            <person name="Gryganskyi A."/>
            <person name="Culley D."/>
            <person name="Magnuson J.K."/>
            <person name="James T.Y."/>
            <person name="O'Malley M.A."/>
            <person name="Stajich J.E."/>
            <person name="Spatafora J.W."/>
            <person name="Visel A."/>
            <person name="Grigoriev I.V."/>
        </authorList>
    </citation>
    <scope>NUCLEOTIDE SEQUENCE [LARGE SCALE GENOMIC DNA]</scope>
    <source>
        <strain evidence="2 3">68-887.2</strain>
    </source>
</reference>
<dbReference type="AlphaFoldDB" id="A0A1Y2B8X8"/>
<feature type="transmembrane region" description="Helical" evidence="1">
    <location>
        <begin position="175"/>
        <end position="196"/>
    </location>
</feature>
<feature type="transmembrane region" description="Helical" evidence="1">
    <location>
        <begin position="240"/>
        <end position="259"/>
    </location>
</feature>
<protein>
    <recommendedName>
        <fullName evidence="4">Protein YIP</fullName>
    </recommendedName>
</protein>
<dbReference type="EMBL" id="MCFC01000016">
    <property type="protein sequence ID" value="ORY31311.1"/>
    <property type="molecule type" value="Genomic_DNA"/>
</dbReference>
<dbReference type="FunCoup" id="A0A1Y2B8X8">
    <property type="interactions" value="228"/>
</dbReference>
<dbReference type="GO" id="GO:0005794">
    <property type="term" value="C:Golgi apparatus"/>
    <property type="evidence" value="ECO:0007669"/>
    <property type="project" value="InterPro"/>
</dbReference>
<dbReference type="InParanoid" id="A0A1Y2B8X8"/>
<keyword evidence="1" id="KW-1133">Transmembrane helix</keyword>
<comment type="caution">
    <text evidence="2">The sequence shown here is derived from an EMBL/GenBank/DDBJ whole genome shotgun (WGS) entry which is preliminary data.</text>
</comment>
<sequence length="315" mass="34453">MSQPGYAIVDVDEEVCESLPRLAVVLIVRSLLHLTPYDSFPRRSVGERYDGSSFQQFGVQKYEYRDTFLTTDPAPQRPHSPGSRRDAPDVPFSPFNLAYYQSYFDVDTSTVFKRVGLAMIPRDGFIAEVCDGQIDLYGPFWTLTTLILFLYTTSTLTASITQYLSAPDSHASSNLPLLSTAFSVVYIYGLLVPTLLWGATKWLGVGEWGAAEALGLYGYAMGIFVPVSILCLIPVGILRWVLVGASAFSSGYFLIRNIYSVLASADNNMSRLLIIIVGVLHAAMALAMKVLFFSYAVAGVIVGPDPIGNPIGNPE</sequence>
<dbReference type="GO" id="GO:0016192">
    <property type="term" value="P:vesicle-mediated transport"/>
    <property type="evidence" value="ECO:0007669"/>
    <property type="project" value="InterPro"/>
</dbReference>
<dbReference type="PANTHER" id="PTHR12822">
    <property type="entry name" value="PROTEIN YIPF"/>
    <property type="match status" value="1"/>
</dbReference>
<dbReference type="PANTHER" id="PTHR12822:SF2">
    <property type="entry name" value="PROTEIN YIPF"/>
    <property type="match status" value="1"/>
</dbReference>
<dbReference type="Proteomes" id="UP000193986">
    <property type="component" value="Unassembled WGS sequence"/>
</dbReference>
<gene>
    <name evidence="2" type="ORF">BCR39DRAFT_558334</name>
</gene>
<dbReference type="GO" id="GO:0031267">
    <property type="term" value="F:small GTPase binding"/>
    <property type="evidence" value="ECO:0007669"/>
    <property type="project" value="InterPro"/>
</dbReference>
<evidence type="ECO:0008006" key="4">
    <source>
        <dbReference type="Google" id="ProtNLM"/>
    </source>
</evidence>
<evidence type="ECO:0000313" key="3">
    <source>
        <dbReference type="Proteomes" id="UP000193986"/>
    </source>
</evidence>
<keyword evidence="3" id="KW-1185">Reference proteome</keyword>
<feature type="transmembrane region" description="Helical" evidence="1">
    <location>
        <begin position="216"/>
        <end position="233"/>
    </location>
</feature>
<dbReference type="InterPro" id="IPR039765">
    <property type="entry name" value="Yip5/YIPF1/YIPF2"/>
</dbReference>
<keyword evidence="1" id="KW-0812">Transmembrane</keyword>
<feature type="transmembrane region" description="Helical" evidence="1">
    <location>
        <begin position="271"/>
        <end position="292"/>
    </location>
</feature>